<keyword evidence="1" id="KW-1133">Transmembrane helix</keyword>
<keyword evidence="1" id="KW-0812">Transmembrane</keyword>
<feature type="transmembrane region" description="Helical" evidence="1">
    <location>
        <begin position="52"/>
        <end position="68"/>
    </location>
</feature>
<dbReference type="EMBL" id="JBANFI010000011">
    <property type="protein sequence ID" value="MFK7161837.1"/>
    <property type="molecule type" value="Genomic_DNA"/>
</dbReference>
<dbReference type="GO" id="GO:0016787">
    <property type="term" value="F:hydrolase activity"/>
    <property type="evidence" value="ECO:0007669"/>
    <property type="project" value="UniProtKB-KW"/>
</dbReference>
<name>A0ABW8PZV8_9GAMM</name>
<dbReference type="RefSeq" id="WP_405341443.1">
    <property type="nucleotide sequence ID" value="NZ_JBANFI010000011.1"/>
</dbReference>
<organism evidence="2 3">
    <name type="scientific">Marinospirillum alkalitolerans</name>
    <dbReference type="NCBI Taxonomy" id="3123374"/>
    <lineage>
        <taxon>Bacteria</taxon>
        <taxon>Pseudomonadati</taxon>
        <taxon>Pseudomonadota</taxon>
        <taxon>Gammaproteobacteria</taxon>
        <taxon>Oceanospirillales</taxon>
        <taxon>Oceanospirillaceae</taxon>
        <taxon>Marinospirillum</taxon>
    </lineage>
</organism>
<keyword evidence="3" id="KW-1185">Reference proteome</keyword>
<reference evidence="2 3" key="1">
    <citation type="submission" date="2024-02" db="EMBL/GenBank/DDBJ databases">
        <title>Marinospirillum sp. MEB 164 isolated from Lonar lake sediment.</title>
        <authorList>
            <person name="Joshi A."/>
            <person name="Thite S."/>
        </authorList>
    </citation>
    <scope>NUCLEOTIDE SEQUENCE [LARGE SCALE GENOMIC DNA]</scope>
    <source>
        <strain evidence="2 3">MEB164</strain>
    </source>
</reference>
<dbReference type="Pfam" id="PF04307">
    <property type="entry name" value="YdjM"/>
    <property type="match status" value="1"/>
</dbReference>
<keyword evidence="1" id="KW-0472">Membrane</keyword>
<sequence length="173" mass="19017">MKWINHVAIGGATTALINPALVPVAMLGATAPDWMEWIAKGIGRPVKHRGPTHYLVVWLVALVAAWILEPTGVLAAFAWGGLTHIICDAMTVSGVPFSPYSDRRFHLFGGRFRTGDPAEYAISFGVVAACVGVFMMIGSASSGWYPFFYDWMGLYNQGVIDGSEWRANRFRFF</sequence>
<comment type="caution">
    <text evidence="2">The sequence shown here is derived from an EMBL/GenBank/DDBJ whole genome shotgun (WGS) entry which is preliminary data.</text>
</comment>
<keyword evidence="2" id="KW-0378">Hydrolase</keyword>
<gene>
    <name evidence="2" type="ORF">V6U78_12405</name>
</gene>
<dbReference type="Proteomes" id="UP001621714">
    <property type="component" value="Unassembled WGS sequence"/>
</dbReference>
<feature type="transmembrane region" description="Helical" evidence="1">
    <location>
        <begin position="6"/>
        <end position="31"/>
    </location>
</feature>
<evidence type="ECO:0000313" key="2">
    <source>
        <dbReference type="EMBL" id="MFK7161837.1"/>
    </source>
</evidence>
<accession>A0ABW8PZV8</accession>
<evidence type="ECO:0000256" key="1">
    <source>
        <dbReference type="SAM" id="Phobius"/>
    </source>
</evidence>
<dbReference type="InterPro" id="IPR007404">
    <property type="entry name" value="YdjM-like"/>
</dbReference>
<protein>
    <submittedName>
        <fullName evidence="2">Metal-dependent hydrolase</fullName>
    </submittedName>
</protein>
<proteinExistence type="predicted"/>
<feature type="transmembrane region" description="Helical" evidence="1">
    <location>
        <begin position="118"/>
        <end position="145"/>
    </location>
</feature>
<evidence type="ECO:0000313" key="3">
    <source>
        <dbReference type="Proteomes" id="UP001621714"/>
    </source>
</evidence>